<organism evidence="2 3">
    <name type="scientific">Stephania cephalantha</name>
    <dbReference type="NCBI Taxonomy" id="152367"/>
    <lineage>
        <taxon>Eukaryota</taxon>
        <taxon>Viridiplantae</taxon>
        <taxon>Streptophyta</taxon>
        <taxon>Embryophyta</taxon>
        <taxon>Tracheophyta</taxon>
        <taxon>Spermatophyta</taxon>
        <taxon>Magnoliopsida</taxon>
        <taxon>Ranunculales</taxon>
        <taxon>Menispermaceae</taxon>
        <taxon>Menispermoideae</taxon>
        <taxon>Cissampelideae</taxon>
        <taxon>Stephania</taxon>
    </lineage>
</organism>
<keyword evidence="3" id="KW-1185">Reference proteome</keyword>
<evidence type="ECO:0000256" key="1">
    <source>
        <dbReference type="SAM" id="MobiDB-lite"/>
    </source>
</evidence>
<gene>
    <name evidence="2" type="ORF">Scep_016348</name>
</gene>
<evidence type="ECO:0000313" key="2">
    <source>
        <dbReference type="EMBL" id="KAK9118255.1"/>
    </source>
</evidence>
<reference evidence="2 3" key="1">
    <citation type="submission" date="2024-01" db="EMBL/GenBank/DDBJ databases">
        <title>Genome assemblies of Stephania.</title>
        <authorList>
            <person name="Yang L."/>
        </authorList>
    </citation>
    <scope>NUCLEOTIDE SEQUENCE [LARGE SCALE GENOMIC DNA]</scope>
    <source>
        <strain evidence="2">JXDWG</strain>
        <tissue evidence="2">Leaf</tissue>
    </source>
</reference>
<evidence type="ECO:0000313" key="3">
    <source>
        <dbReference type="Proteomes" id="UP001419268"/>
    </source>
</evidence>
<name>A0AAP0NUJ6_9MAGN</name>
<dbReference type="EMBL" id="JBBNAG010000007">
    <property type="protein sequence ID" value="KAK9118255.1"/>
    <property type="molecule type" value="Genomic_DNA"/>
</dbReference>
<comment type="caution">
    <text evidence="2">The sequence shown here is derived from an EMBL/GenBank/DDBJ whole genome shotgun (WGS) entry which is preliminary data.</text>
</comment>
<accession>A0AAP0NUJ6</accession>
<protein>
    <submittedName>
        <fullName evidence="2">Uncharacterized protein</fullName>
    </submittedName>
</protein>
<proteinExistence type="predicted"/>
<feature type="region of interest" description="Disordered" evidence="1">
    <location>
        <begin position="142"/>
        <end position="162"/>
    </location>
</feature>
<sequence>MNIDSGRYKKLKTNDVQTKDCGMYASVAKDLESLFARQRKMLEPYSSPADSFKEQTKTMPVQGKDQCQIVVISDSDEEDDGIVVFVASNDGPKAPEKSHCLYEDDKDVVIDCTAAFEAKHEPMGENSVKAVAGQDDWKGGISTVKWKQKRQQTKSRNVPTLK</sequence>
<dbReference type="Proteomes" id="UP001419268">
    <property type="component" value="Unassembled WGS sequence"/>
</dbReference>
<dbReference type="AlphaFoldDB" id="A0AAP0NUJ6"/>